<organism evidence="13 14">
    <name type="scientific">Bodo saltans</name>
    <name type="common">Flagellated protozoan</name>
    <dbReference type="NCBI Taxonomy" id="75058"/>
    <lineage>
        <taxon>Eukaryota</taxon>
        <taxon>Discoba</taxon>
        <taxon>Euglenozoa</taxon>
        <taxon>Kinetoplastea</taxon>
        <taxon>Metakinetoplastina</taxon>
        <taxon>Eubodonida</taxon>
        <taxon>Bodonidae</taxon>
        <taxon>Bodo</taxon>
    </lineage>
</organism>
<keyword evidence="14" id="KW-1185">Reference proteome</keyword>
<keyword evidence="4" id="KW-0963">Cytoplasm</keyword>
<feature type="region of interest" description="Disordered" evidence="10">
    <location>
        <begin position="23"/>
        <end position="51"/>
    </location>
</feature>
<dbReference type="InterPro" id="IPR020568">
    <property type="entry name" value="Ribosomal_Su5_D2-typ_SF"/>
</dbReference>
<protein>
    <recommendedName>
        <fullName evidence="9">Ribosomal RNA-processing protein 43</fullName>
    </recommendedName>
</protein>
<dbReference type="GO" id="GO:0034475">
    <property type="term" value="P:U4 snRNA 3'-end processing"/>
    <property type="evidence" value="ECO:0007669"/>
    <property type="project" value="TreeGrafter"/>
</dbReference>
<evidence type="ECO:0000256" key="9">
    <source>
        <dbReference type="ARBA" id="ARBA00030617"/>
    </source>
</evidence>
<dbReference type="OMA" id="EVNISEX"/>
<evidence type="ECO:0000256" key="1">
    <source>
        <dbReference type="ARBA" id="ARBA00004496"/>
    </source>
</evidence>
<feature type="compositionally biased region" description="Basic and acidic residues" evidence="10">
    <location>
        <begin position="26"/>
        <end position="35"/>
    </location>
</feature>
<feature type="domain" description="Exoribonuclease phosphorolytic" evidence="11">
    <location>
        <begin position="36"/>
        <end position="164"/>
    </location>
</feature>
<dbReference type="OrthoDB" id="45882at2759"/>
<accession>A0A0S4J9X0</accession>
<comment type="similarity">
    <text evidence="3">Belongs to the RNase PH family.</text>
</comment>
<evidence type="ECO:0000313" key="13">
    <source>
        <dbReference type="EMBL" id="CUG88260.1"/>
    </source>
</evidence>
<evidence type="ECO:0000256" key="10">
    <source>
        <dbReference type="SAM" id="MobiDB-lite"/>
    </source>
</evidence>
<dbReference type="GO" id="GO:0000176">
    <property type="term" value="C:nuclear exosome (RNase complex)"/>
    <property type="evidence" value="ECO:0007669"/>
    <property type="project" value="TreeGrafter"/>
</dbReference>
<keyword evidence="8" id="KW-0539">Nucleus</keyword>
<dbReference type="AlphaFoldDB" id="A0A0S4J9X0"/>
<dbReference type="PANTHER" id="PTHR11097">
    <property type="entry name" value="EXOSOME COMPLEX EXONUCLEASE RIBOSOMAL RNA PROCESSING PROTEIN"/>
    <property type="match status" value="1"/>
</dbReference>
<dbReference type="PANTHER" id="PTHR11097:SF9">
    <property type="entry name" value="EXOSOME COMPLEX COMPONENT RRP43"/>
    <property type="match status" value="1"/>
</dbReference>
<dbReference type="GO" id="GO:0000177">
    <property type="term" value="C:cytoplasmic exosome (RNase complex)"/>
    <property type="evidence" value="ECO:0007669"/>
    <property type="project" value="TreeGrafter"/>
</dbReference>
<dbReference type="GO" id="GO:0034473">
    <property type="term" value="P:U1 snRNA 3'-end processing"/>
    <property type="evidence" value="ECO:0007669"/>
    <property type="project" value="TreeGrafter"/>
</dbReference>
<feature type="domain" description="Exoribonuclease phosphorolytic" evidence="12">
    <location>
        <begin position="188"/>
        <end position="224"/>
    </location>
</feature>
<dbReference type="Gene3D" id="3.30.230.70">
    <property type="entry name" value="GHMP Kinase, N-terminal domain"/>
    <property type="match status" value="1"/>
</dbReference>
<feature type="compositionally biased region" description="Polar residues" evidence="10">
    <location>
        <begin position="36"/>
        <end position="51"/>
    </location>
</feature>
<dbReference type="SUPFAM" id="SSF55666">
    <property type="entry name" value="Ribonuclease PH domain 2-like"/>
    <property type="match status" value="1"/>
</dbReference>
<dbReference type="Pfam" id="PF03725">
    <property type="entry name" value="RNase_PH_C"/>
    <property type="match status" value="1"/>
</dbReference>
<dbReference type="GO" id="GO:0000467">
    <property type="term" value="P:exonucleolytic trimming to generate mature 3'-end of 5.8S rRNA from tricistronic rRNA transcript (SSU-rRNA, 5.8S rRNA, LSU-rRNA)"/>
    <property type="evidence" value="ECO:0007669"/>
    <property type="project" value="TreeGrafter"/>
</dbReference>
<dbReference type="InterPro" id="IPR050590">
    <property type="entry name" value="Exosome_comp_Rrp42_subfam"/>
</dbReference>
<dbReference type="GO" id="GO:0035925">
    <property type="term" value="F:mRNA 3'-UTR AU-rich region binding"/>
    <property type="evidence" value="ECO:0007669"/>
    <property type="project" value="TreeGrafter"/>
</dbReference>
<comment type="subcellular location">
    <subcellularLocation>
        <location evidence="1">Cytoplasm</location>
    </subcellularLocation>
    <subcellularLocation>
        <location evidence="2">Nucleus</location>
        <location evidence="2">Nucleolus</location>
    </subcellularLocation>
</comment>
<reference evidence="14" key="1">
    <citation type="submission" date="2015-09" db="EMBL/GenBank/DDBJ databases">
        <authorList>
            <consortium name="Pathogen Informatics"/>
        </authorList>
    </citation>
    <scope>NUCLEOTIDE SEQUENCE [LARGE SCALE GENOMIC DNA]</scope>
    <source>
        <strain evidence="14">Lake Konstanz</strain>
    </source>
</reference>
<dbReference type="Proteomes" id="UP000051952">
    <property type="component" value="Unassembled WGS sequence"/>
</dbReference>
<dbReference type="Pfam" id="PF01138">
    <property type="entry name" value="RNase_PH"/>
    <property type="match status" value="1"/>
</dbReference>
<dbReference type="GO" id="GO:0034476">
    <property type="term" value="P:U5 snRNA 3'-end processing"/>
    <property type="evidence" value="ECO:0007669"/>
    <property type="project" value="TreeGrafter"/>
</dbReference>
<dbReference type="EMBL" id="CYKH01001627">
    <property type="protein sequence ID" value="CUG88260.1"/>
    <property type="molecule type" value="Genomic_DNA"/>
</dbReference>
<dbReference type="GO" id="GO:0016075">
    <property type="term" value="P:rRNA catabolic process"/>
    <property type="evidence" value="ECO:0007669"/>
    <property type="project" value="TreeGrafter"/>
</dbReference>
<evidence type="ECO:0000259" key="11">
    <source>
        <dbReference type="Pfam" id="PF01138"/>
    </source>
</evidence>
<dbReference type="GO" id="GO:0005730">
    <property type="term" value="C:nucleolus"/>
    <property type="evidence" value="ECO:0007669"/>
    <property type="project" value="UniProtKB-SubCell"/>
</dbReference>
<keyword evidence="6" id="KW-0271">Exosome</keyword>
<dbReference type="InterPro" id="IPR027408">
    <property type="entry name" value="PNPase/RNase_PH_dom_sf"/>
</dbReference>
<evidence type="ECO:0000256" key="5">
    <source>
        <dbReference type="ARBA" id="ARBA00022552"/>
    </source>
</evidence>
<dbReference type="VEuPathDB" id="TriTrypDB:BSAL_14445"/>
<dbReference type="GO" id="GO:0071028">
    <property type="term" value="P:nuclear mRNA surveillance"/>
    <property type="evidence" value="ECO:0007669"/>
    <property type="project" value="TreeGrafter"/>
</dbReference>
<dbReference type="InterPro" id="IPR015847">
    <property type="entry name" value="ExoRNase_PH_dom2"/>
</dbReference>
<dbReference type="InterPro" id="IPR001247">
    <property type="entry name" value="ExoRNase_PH_dom1"/>
</dbReference>
<proteinExistence type="inferred from homology"/>
<evidence type="ECO:0000256" key="2">
    <source>
        <dbReference type="ARBA" id="ARBA00004604"/>
    </source>
</evidence>
<evidence type="ECO:0000256" key="4">
    <source>
        <dbReference type="ARBA" id="ARBA00022490"/>
    </source>
</evidence>
<dbReference type="GO" id="GO:0071035">
    <property type="term" value="P:nuclear polyadenylation-dependent rRNA catabolic process"/>
    <property type="evidence" value="ECO:0007669"/>
    <property type="project" value="TreeGrafter"/>
</dbReference>
<gene>
    <name evidence="13" type="ORF">BSAL_14445</name>
</gene>
<dbReference type="SUPFAM" id="SSF54211">
    <property type="entry name" value="Ribosomal protein S5 domain 2-like"/>
    <property type="match status" value="1"/>
</dbReference>
<evidence type="ECO:0000256" key="3">
    <source>
        <dbReference type="ARBA" id="ARBA00006678"/>
    </source>
</evidence>
<keyword evidence="7" id="KW-0694">RNA-binding</keyword>
<name>A0A0S4J9X0_BODSA</name>
<dbReference type="InterPro" id="IPR036345">
    <property type="entry name" value="ExoRNase_PH_dom2_sf"/>
</dbReference>
<evidence type="ECO:0000313" key="14">
    <source>
        <dbReference type="Proteomes" id="UP000051952"/>
    </source>
</evidence>
<evidence type="ECO:0000259" key="12">
    <source>
        <dbReference type="Pfam" id="PF03725"/>
    </source>
</evidence>
<dbReference type="GO" id="GO:0071038">
    <property type="term" value="P:TRAMP-dependent tRNA surveillance pathway"/>
    <property type="evidence" value="ECO:0007669"/>
    <property type="project" value="TreeGrafter"/>
</dbReference>
<keyword evidence="5" id="KW-0698">rRNA processing</keyword>
<evidence type="ECO:0000256" key="7">
    <source>
        <dbReference type="ARBA" id="ARBA00022884"/>
    </source>
</evidence>
<evidence type="ECO:0000256" key="6">
    <source>
        <dbReference type="ARBA" id="ARBA00022835"/>
    </source>
</evidence>
<evidence type="ECO:0000256" key="8">
    <source>
        <dbReference type="ARBA" id="ARBA00023242"/>
    </source>
</evidence>
<sequence length="264" mass="27587">MSLFSTGNVEPQAYHQQTVELLQQSKRRDGRDASTLRRTTTQSEVSNTSLGSATASIGGSVAQCTVRGCFGPPTAEAPNAGRLDVLVEAPFASPHLDSTQDARKALSVFLRDVLRSTLSTAPLSVVPGEACWVLSVDVTILAADGSLRSLCLAAVVAALQRIVLPRARLPNGDYTNEVLWGYCTSPVLPVAVTCAQIQGTVLLDVTSSEESIADALVTIVFDERSLATAPSILYTAHHGGYPTGGAKALEAIAAAVAQSRASHS</sequence>